<feature type="region of interest" description="Disordered" evidence="1">
    <location>
        <begin position="128"/>
        <end position="245"/>
    </location>
</feature>
<proteinExistence type="predicted"/>
<dbReference type="KEGG" id="ccar:109105423"/>
<keyword evidence="2 3" id="KW-0812">Transmembrane</keyword>
<protein>
    <submittedName>
        <fullName evidence="3">Transmembrane inner ear expressed protein isoform X1</fullName>
    </submittedName>
</protein>
<keyword evidence="2" id="KW-1133">Transmembrane helix</keyword>
<reference evidence="3" key="1">
    <citation type="submission" date="2025-08" db="UniProtKB">
        <authorList>
            <consortium name="RefSeq"/>
        </authorList>
    </citation>
    <scope>IDENTIFICATION</scope>
    <source>
        <tissue evidence="3">Muscle</tissue>
    </source>
</reference>
<dbReference type="OrthoDB" id="6154284at2759"/>
<dbReference type="PANTHER" id="PTHR28635">
    <property type="entry name" value="TRANSMEMBRANE INNER EAR EXPRESSED PROTEIN"/>
    <property type="match status" value="1"/>
</dbReference>
<keyword evidence="2" id="KW-0472">Membrane</keyword>
<dbReference type="GeneID" id="109105423"/>
<organism evidence="3">
    <name type="scientific">Cyprinus carpio</name>
    <name type="common">Common carp</name>
    <dbReference type="NCBI Taxonomy" id="7962"/>
    <lineage>
        <taxon>Eukaryota</taxon>
        <taxon>Metazoa</taxon>
        <taxon>Chordata</taxon>
        <taxon>Craniata</taxon>
        <taxon>Vertebrata</taxon>
        <taxon>Euteleostomi</taxon>
        <taxon>Actinopterygii</taxon>
        <taxon>Neopterygii</taxon>
        <taxon>Teleostei</taxon>
        <taxon>Ostariophysi</taxon>
        <taxon>Cypriniformes</taxon>
        <taxon>Cyprinidae</taxon>
        <taxon>Cyprininae</taxon>
        <taxon>Cyprinus</taxon>
    </lineage>
</organism>
<gene>
    <name evidence="3" type="primary">tmie</name>
</gene>
<accession>A0A9Q9WA62</accession>
<evidence type="ECO:0000313" key="3">
    <source>
        <dbReference type="RefSeq" id="XP_042579221.1"/>
    </source>
</evidence>
<name>A0A9Q9WA62_CYPCA</name>
<dbReference type="GO" id="GO:0042472">
    <property type="term" value="P:inner ear morphogenesis"/>
    <property type="evidence" value="ECO:0007669"/>
    <property type="project" value="TreeGrafter"/>
</dbReference>
<dbReference type="InterPro" id="IPR032006">
    <property type="entry name" value="TMIE"/>
</dbReference>
<evidence type="ECO:0000256" key="2">
    <source>
        <dbReference type="SAM" id="Phobius"/>
    </source>
</evidence>
<dbReference type="RefSeq" id="XP_042579221.1">
    <property type="nucleotide sequence ID" value="XM_042723287.1"/>
</dbReference>
<dbReference type="AlphaFoldDB" id="A0A9Q9WA62"/>
<feature type="compositionally biased region" description="Basic and acidic residues" evidence="1">
    <location>
        <begin position="155"/>
        <end position="230"/>
    </location>
</feature>
<dbReference type="CTD" id="259236"/>
<dbReference type="Proteomes" id="UP001155660">
    <property type="component" value="Chromosome B5"/>
</dbReference>
<dbReference type="PANTHER" id="PTHR28635:SF1">
    <property type="entry name" value="TRANSMEMBRANE INNER EAR EXPRESSED PROTEIN"/>
    <property type="match status" value="1"/>
</dbReference>
<sequence length="245" mass="26577">MRRGRRREKMAMEGPRYQPPTLVPLLMSVTAVLISHHVFNAAAQIPDPELLPTDPPKKPDPVTSETVVFWGLRLWQVVGIFSMFILAIIITLCCIFKCRIPRTKKEIEARNVQRQAAKTYANTLETVPPLNELTEVPGAAKPEKKEEVPTVAGKVDAEKGTKEERKKKAKKEGKGAKEGKEGKGEEKEETTKKKGEKGEKEASKKEASDGGKGKKGGGEKGGEKGEEKGGKGGGAKGGAKKPAKK</sequence>
<dbReference type="GO" id="GO:0007605">
    <property type="term" value="P:sensory perception of sound"/>
    <property type="evidence" value="ECO:0007669"/>
    <property type="project" value="TreeGrafter"/>
</dbReference>
<evidence type="ECO:0000256" key="1">
    <source>
        <dbReference type="SAM" id="MobiDB-lite"/>
    </source>
</evidence>
<dbReference type="Pfam" id="PF16038">
    <property type="entry name" value="TMIE"/>
    <property type="match status" value="1"/>
</dbReference>
<feature type="transmembrane region" description="Helical" evidence="2">
    <location>
        <begin position="67"/>
        <end position="96"/>
    </location>
</feature>